<keyword evidence="2" id="KW-0808">Transferase</keyword>
<dbReference type="Proteomes" id="UP000199101">
    <property type="component" value="Unassembled WGS sequence"/>
</dbReference>
<dbReference type="PANTHER" id="PTHR12526:SF634">
    <property type="entry name" value="BLL3361 PROTEIN"/>
    <property type="match status" value="1"/>
</dbReference>
<dbReference type="Pfam" id="PF00534">
    <property type="entry name" value="Glycos_transf_1"/>
    <property type="match status" value="1"/>
</dbReference>
<dbReference type="AlphaFoldDB" id="A0A1C3UE99"/>
<dbReference type="EMBL" id="FMAG01000001">
    <property type="protein sequence ID" value="SCB13810.1"/>
    <property type="molecule type" value="Genomic_DNA"/>
</dbReference>
<evidence type="ECO:0000313" key="3">
    <source>
        <dbReference type="Proteomes" id="UP000199101"/>
    </source>
</evidence>
<dbReference type="OrthoDB" id="9790710at2"/>
<evidence type="ECO:0000259" key="1">
    <source>
        <dbReference type="Pfam" id="PF00534"/>
    </source>
</evidence>
<accession>A0A1C3UE99</accession>
<proteinExistence type="predicted"/>
<name>A0A1C3UE99_9HYPH</name>
<dbReference type="RefSeq" id="WP_092707601.1">
    <property type="nucleotide sequence ID" value="NZ_FMAG01000001.1"/>
</dbReference>
<evidence type="ECO:0000313" key="2">
    <source>
        <dbReference type="EMBL" id="SCB13810.1"/>
    </source>
</evidence>
<protein>
    <submittedName>
        <fullName evidence="2">Glycosyltransferase involved in cell wall bisynthesis</fullName>
    </submittedName>
</protein>
<dbReference type="SUPFAM" id="SSF53756">
    <property type="entry name" value="UDP-Glycosyltransferase/glycogen phosphorylase"/>
    <property type="match status" value="1"/>
</dbReference>
<organism evidence="2 3">
    <name type="scientific">Rhizobium multihospitium</name>
    <dbReference type="NCBI Taxonomy" id="410764"/>
    <lineage>
        <taxon>Bacteria</taxon>
        <taxon>Pseudomonadati</taxon>
        <taxon>Pseudomonadota</taxon>
        <taxon>Alphaproteobacteria</taxon>
        <taxon>Hyphomicrobiales</taxon>
        <taxon>Rhizobiaceae</taxon>
        <taxon>Rhizobium/Agrobacterium group</taxon>
        <taxon>Rhizobium</taxon>
    </lineage>
</organism>
<dbReference type="CDD" id="cd03801">
    <property type="entry name" value="GT4_PimA-like"/>
    <property type="match status" value="1"/>
</dbReference>
<dbReference type="STRING" id="410764.GA0061103_2023"/>
<dbReference type="PANTHER" id="PTHR12526">
    <property type="entry name" value="GLYCOSYLTRANSFERASE"/>
    <property type="match status" value="1"/>
</dbReference>
<feature type="domain" description="Glycosyl transferase family 1" evidence="1">
    <location>
        <begin position="178"/>
        <end position="344"/>
    </location>
</feature>
<dbReference type="GO" id="GO:0016757">
    <property type="term" value="F:glycosyltransferase activity"/>
    <property type="evidence" value="ECO:0007669"/>
    <property type="project" value="InterPro"/>
</dbReference>
<dbReference type="Gene3D" id="3.40.50.2000">
    <property type="entry name" value="Glycogen Phosphorylase B"/>
    <property type="match status" value="2"/>
</dbReference>
<dbReference type="InterPro" id="IPR001296">
    <property type="entry name" value="Glyco_trans_1"/>
</dbReference>
<keyword evidence="3" id="KW-1185">Reference proteome</keyword>
<sequence length="380" mass="40742">MKILQVQTQAEAGGAQRISDMLGEGLRARGHEVRTVFMYRKTDVYDRDPYADFILTKPPRGLPGQMRAAIGLAGYLRKARPDAVITFQHYGNIFGTIGARLAGANFIIANQSGAPQTSGVRGILTQIDKLMGTLGVYHANVVNSRWTEAQFDTFPKAYRRRTSRIDHGVSAPSTAFDKRAARAAFGLPREAWLAVSSGRMAPSKNQIALVGALVHLPDIHIAIAGTGPEQESIVAFAKDNDVADRLHLVGEVPPSRIFEFLVAGDAYAFSSLTETFGLAAVEAAISGLPVVTSKLDVLREVLTTDDGQAAALFVEADAKSMAEGLAQLIAMPELAARLAAAGRQLKEQYSPARMCAGYEALLLSRSLPHGCNPVNNLQSA</sequence>
<reference evidence="3" key="1">
    <citation type="submission" date="2016-08" db="EMBL/GenBank/DDBJ databases">
        <authorList>
            <person name="Varghese N."/>
            <person name="Submissions Spin"/>
        </authorList>
    </citation>
    <scope>NUCLEOTIDE SEQUENCE [LARGE SCALE GENOMIC DNA]</scope>
    <source>
        <strain evidence="3">HAMBI 2975</strain>
    </source>
</reference>
<gene>
    <name evidence="2" type="ORF">GA0061103_2023</name>
</gene>